<comment type="caution">
    <text evidence="2">The sequence shown here is derived from an EMBL/GenBank/DDBJ whole genome shotgun (WGS) entry which is preliminary data.</text>
</comment>
<dbReference type="AlphaFoldDB" id="A0A4Q7VKY5"/>
<evidence type="ECO:0000313" key="2">
    <source>
        <dbReference type="EMBL" id="RZT96910.1"/>
    </source>
</evidence>
<dbReference type="GO" id="GO:0030163">
    <property type="term" value="P:protein catabolic process"/>
    <property type="evidence" value="ECO:0007669"/>
    <property type="project" value="InterPro"/>
</dbReference>
<keyword evidence="3" id="KW-1185">Reference proteome</keyword>
<dbReference type="RefSeq" id="WP_130306985.1">
    <property type="nucleotide sequence ID" value="NZ_SHKN01000001.1"/>
</dbReference>
<accession>A0A4Q7VKY5</accession>
<dbReference type="GO" id="GO:0006508">
    <property type="term" value="P:proteolysis"/>
    <property type="evidence" value="ECO:0007669"/>
    <property type="project" value="UniProtKB-KW"/>
</dbReference>
<dbReference type="SUPFAM" id="SSF54736">
    <property type="entry name" value="ClpS-like"/>
    <property type="match status" value="1"/>
</dbReference>
<dbReference type="Proteomes" id="UP000293562">
    <property type="component" value="Unassembled WGS sequence"/>
</dbReference>
<proteinExistence type="predicted"/>
<reference evidence="2 3" key="1">
    <citation type="submission" date="2019-02" db="EMBL/GenBank/DDBJ databases">
        <title>Genomic Encyclopedia of Type Strains, Phase IV (KMG-IV): sequencing the most valuable type-strain genomes for metagenomic binning, comparative biology and taxonomic classification.</title>
        <authorList>
            <person name="Goeker M."/>
        </authorList>
    </citation>
    <scope>NUCLEOTIDE SEQUENCE [LARGE SCALE GENOMIC DNA]</scope>
    <source>
        <strain evidence="2 3">DSM 28825</strain>
    </source>
</reference>
<dbReference type="OrthoDB" id="598046at2"/>
<keyword evidence="2" id="KW-0378">Hydrolase</keyword>
<evidence type="ECO:0000259" key="1">
    <source>
        <dbReference type="Pfam" id="PF02617"/>
    </source>
</evidence>
<organism evidence="2 3">
    <name type="scientific">Ancylomarina subtilis</name>
    <dbReference type="NCBI Taxonomy" id="1639035"/>
    <lineage>
        <taxon>Bacteria</taxon>
        <taxon>Pseudomonadati</taxon>
        <taxon>Bacteroidota</taxon>
        <taxon>Bacteroidia</taxon>
        <taxon>Marinilabiliales</taxon>
        <taxon>Marinifilaceae</taxon>
        <taxon>Ancylomarina</taxon>
    </lineage>
</organism>
<sequence>MKDSQHILCLHNDNIHSFDYVVETLMEVCGHTSDQAEQCAYLTHYKGKTEVKVGNLIDLLVLRDQLEKKGLTISVETNKTAY</sequence>
<gene>
    <name evidence="2" type="ORF">EV201_1566</name>
</gene>
<protein>
    <submittedName>
        <fullName evidence="2">ATP-dependent Clp protease adaptor protein ClpS</fullName>
    </submittedName>
</protein>
<dbReference type="Pfam" id="PF02617">
    <property type="entry name" value="ClpS"/>
    <property type="match status" value="1"/>
</dbReference>
<dbReference type="Gene3D" id="3.30.1390.10">
    <property type="match status" value="1"/>
</dbReference>
<dbReference type="InterPro" id="IPR003769">
    <property type="entry name" value="ClpS_core"/>
</dbReference>
<dbReference type="GO" id="GO:0008233">
    <property type="term" value="F:peptidase activity"/>
    <property type="evidence" value="ECO:0007669"/>
    <property type="project" value="UniProtKB-KW"/>
</dbReference>
<keyword evidence="2" id="KW-0645">Protease</keyword>
<evidence type="ECO:0000313" key="3">
    <source>
        <dbReference type="Proteomes" id="UP000293562"/>
    </source>
</evidence>
<name>A0A4Q7VKY5_9BACT</name>
<feature type="domain" description="Adaptor protein ClpS core" evidence="1">
    <location>
        <begin position="3"/>
        <end position="68"/>
    </location>
</feature>
<dbReference type="InterPro" id="IPR014719">
    <property type="entry name" value="Ribosomal_bL12_C/ClpS-like"/>
</dbReference>
<dbReference type="EMBL" id="SHKN01000001">
    <property type="protein sequence ID" value="RZT96910.1"/>
    <property type="molecule type" value="Genomic_DNA"/>
</dbReference>